<sequence length="127" mass="14833">MTLPPQAVLRDALKSNEDVKKEFDRNLKEIQETTNRVLVQLTRELKKGFEETKKGNNRSLKEAQEFAKKSLAQAAQELHREFEKAKRQATDQTRVEITEAIDSVRKQTERTLDRLKKVIDDAKKMHE</sequence>
<evidence type="ECO:0000313" key="2">
    <source>
        <dbReference type="EMBL" id="KAF2903288.1"/>
    </source>
</evidence>
<gene>
    <name evidence="2" type="ORF">ILUMI_02899</name>
</gene>
<name>A0A8K0DHD4_IGNLU</name>
<protein>
    <submittedName>
        <fullName evidence="2">Uncharacterized protein</fullName>
    </submittedName>
</protein>
<dbReference type="OrthoDB" id="10503487at2759"/>
<proteinExistence type="predicted"/>
<organism evidence="2 3">
    <name type="scientific">Ignelater luminosus</name>
    <name type="common">Cucubano</name>
    <name type="synonym">Pyrophorus luminosus</name>
    <dbReference type="NCBI Taxonomy" id="2038154"/>
    <lineage>
        <taxon>Eukaryota</taxon>
        <taxon>Metazoa</taxon>
        <taxon>Ecdysozoa</taxon>
        <taxon>Arthropoda</taxon>
        <taxon>Hexapoda</taxon>
        <taxon>Insecta</taxon>
        <taxon>Pterygota</taxon>
        <taxon>Neoptera</taxon>
        <taxon>Endopterygota</taxon>
        <taxon>Coleoptera</taxon>
        <taxon>Polyphaga</taxon>
        <taxon>Elateriformia</taxon>
        <taxon>Elateroidea</taxon>
        <taxon>Elateridae</taxon>
        <taxon>Agrypninae</taxon>
        <taxon>Pyrophorini</taxon>
        <taxon>Ignelater</taxon>
    </lineage>
</organism>
<dbReference type="AlphaFoldDB" id="A0A8K0DHD4"/>
<feature type="coiled-coil region" evidence="1">
    <location>
        <begin position="13"/>
        <end position="125"/>
    </location>
</feature>
<reference evidence="2" key="1">
    <citation type="submission" date="2019-08" db="EMBL/GenBank/DDBJ databases">
        <title>The genome of the North American firefly Photinus pyralis.</title>
        <authorList>
            <consortium name="Photinus pyralis genome working group"/>
            <person name="Fallon T.R."/>
            <person name="Sander Lower S.E."/>
            <person name="Weng J.-K."/>
        </authorList>
    </citation>
    <scope>NUCLEOTIDE SEQUENCE</scope>
    <source>
        <strain evidence="2">TRF0915ILg1</strain>
        <tissue evidence="2">Whole body</tissue>
    </source>
</reference>
<keyword evidence="3" id="KW-1185">Reference proteome</keyword>
<evidence type="ECO:0000256" key="1">
    <source>
        <dbReference type="SAM" id="Coils"/>
    </source>
</evidence>
<dbReference type="EMBL" id="VTPC01001064">
    <property type="protein sequence ID" value="KAF2903288.1"/>
    <property type="molecule type" value="Genomic_DNA"/>
</dbReference>
<dbReference type="Proteomes" id="UP000801492">
    <property type="component" value="Unassembled WGS sequence"/>
</dbReference>
<keyword evidence="1" id="KW-0175">Coiled coil</keyword>
<comment type="caution">
    <text evidence="2">The sequence shown here is derived from an EMBL/GenBank/DDBJ whole genome shotgun (WGS) entry which is preliminary data.</text>
</comment>
<evidence type="ECO:0000313" key="3">
    <source>
        <dbReference type="Proteomes" id="UP000801492"/>
    </source>
</evidence>
<accession>A0A8K0DHD4</accession>